<keyword evidence="2" id="KW-1185">Reference proteome</keyword>
<dbReference type="Proteomes" id="UP000585638">
    <property type="component" value="Unassembled WGS sequence"/>
</dbReference>
<proteinExistence type="predicted"/>
<dbReference type="PANTHER" id="PTHR14136">
    <property type="entry name" value="BTB_POZ DOMAIN-CONTAINING PROTEIN KCTD9"/>
    <property type="match status" value="1"/>
</dbReference>
<dbReference type="InterPro" id="IPR011652">
    <property type="entry name" value="MORN_2"/>
</dbReference>
<reference evidence="1 2" key="1">
    <citation type="submission" date="2020-08" db="EMBL/GenBank/DDBJ databases">
        <title>Sequencing the genomes of 1000 actinobacteria strains.</title>
        <authorList>
            <person name="Klenk H.-P."/>
        </authorList>
    </citation>
    <scope>NUCLEOTIDE SEQUENCE [LARGE SCALE GENOMIC DNA]</scope>
    <source>
        <strain evidence="1 2">DSM 43851</strain>
    </source>
</reference>
<dbReference type="Pfam" id="PF07661">
    <property type="entry name" value="MORN_2"/>
    <property type="match status" value="2"/>
</dbReference>
<sequence length="457" mass="50607">MSEWLPVRWPDDDEAAVALEDWLDEGFGDFTGLDFRGADLTGAPLSGAVLLGADLRDVVLRRAELDSAQLTSANLGGADLGDAQLADANLDDANLTGANLANANLTRVTAIAAVFKDTNLRGADLTAAMLDDADLATADLTDAVLDGAFLPRRAKRIEVYTDAPTRDEQGRLLHGGEPFTGELVRENGDRLLSLETYRDGVQDGPARTWYDSGILRSDGQKRWHPNGMLAEDGDRRWDERGEPTTRVDRAQTTEEQDLLHVDGKVFTGEVADDDRVTSYRDGLADGPWWAPDAEGRHEQGVRVGEWRRWHENGRLKELTVYDPKGGVRKIQRWDDNGFLLDEREAPPDEAPLPRVELAVATVQYDSGARLHIDGKLFTGEAVVHGYSGEVTSLATYRYGVEDGPRREWYEDGTPKSELTVRRGVIVGVARDWHPDGRLARERIFDEHGEVASERHFT</sequence>
<dbReference type="SUPFAM" id="SSF141571">
    <property type="entry name" value="Pentapeptide repeat-like"/>
    <property type="match status" value="1"/>
</dbReference>
<dbReference type="SUPFAM" id="SSF82185">
    <property type="entry name" value="Histone H3 K4-specific methyltransferase SET7/9 N-terminal domain"/>
    <property type="match status" value="1"/>
</dbReference>
<comment type="caution">
    <text evidence="1">The sequence shown here is derived from an EMBL/GenBank/DDBJ whole genome shotgun (WGS) entry which is preliminary data.</text>
</comment>
<evidence type="ECO:0000313" key="1">
    <source>
        <dbReference type="EMBL" id="MBB5893429.1"/>
    </source>
</evidence>
<dbReference type="PANTHER" id="PTHR14136:SF17">
    <property type="entry name" value="BTB_POZ DOMAIN-CONTAINING PROTEIN KCTD9"/>
    <property type="match status" value="1"/>
</dbReference>
<dbReference type="AlphaFoldDB" id="A0A7W9KIZ4"/>
<dbReference type="InterPro" id="IPR001646">
    <property type="entry name" value="5peptide_repeat"/>
</dbReference>
<dbReference type="Gene3D" id="2.160.20.80">
    <property type="entry name" value="E3 ubiquitin-protein ligase SopA"/>
    <property type="match status" value="1"/>
</dbReference>
<dbReference type="EMBL" id="JACHIR010000001">
    <property type="protein sequence ID" value="MBB5893429.1"/>
    <property type="molecule type" value="Genomic_DNA"/>
</dbReference>
<dbReference type="InterPro" id="IPR051082">
    <property type="entry name" value="Pentapeptide-BTB/POZ_domain"/>
</dbReference>
<protein>
    <submittedName>
        <fullName evidence="1">Antitoxin component YwqK of YwqJK toxin-antitoxin module</fullName>
    </submittedName>
</protein>
<name>A0A7W9KIZ4_9PSEU</name>
<dbReference type="RefSeq" id="WP_184864728.1">
    <property type="nucleotide sequence ID" value="NZ_BAAAWY010000018.1"/>
</dbReference>
<organism evidence="1 2">
    <name type="scientific">Kutzneria kofuensis</name>
    <dbReference type="NCBI Taxonomy" id="103725"/>
    <lineage>
        <taxon>Bacteria</taxon>
        <taxon>Bacillati</taxon>
        <taxon>Actinomycetota</taxon>
        <taxon>Actinomycetes</taxon>
        <taxon>Pseudonocardiales</taxon>
        <taxon>Pseudonocardiaceae</taxon>
        <taxon>Kutzneria</taxon>
    </lineage>
</organism>
<evidence type="ECO:0000313" key="2">
    <source>
        <dbReference type="Proteomes" id="UP000585638"/>
    </source>
</evidence>
<dbReference type="Pfam" id="PF00805">
    <property type="entry name" value="Pentapeptide"/>
    <property type="match status" value="2"/>
</dbReference>
<accession>A0A7W9KIZ4</accession>
<gene>
    <name evidence="1" type="ORF">BJ998_004625</name>
</gene>
<dbReference type="Gene3D" id="2.20.110.10">
    <property type="entry name" value="Histone H3 K4-specific methyltransferase SET7/9 N-terminal domain"/>
    <property type="match status" value="1"/>
</dbReference>